<dbReference type="InterPro" id="IPR050204">
    <property type="entry name" value="AraC_XylS_family_regulators"/>
</dbReference>
<keyword evidence="3" id="KW-0804">Transcription</keyword>
<dbReference type="OrthoDB" id="9809338at2"/>
<evidence type="ECO:0000313" key="6">
    <source>
        <dbReference type="Proteomes" id="UP000256763"/>
    </source>
</evidence>
<dbReference type="Gene3D" id="1.10.10.60">
    <property type="entry name" value="Homeodomain-like"/>
    <property type="match status" value="2"/>
</dbReference>
<gene>
    <name evidence="5" type="ORF">CAL65_03335</name>
</gene>
<dbReference type="GO" id="GO:0003700">
    <property type="term" value="F:DNA-binding transcription factor activity"/>
    <property type="evidence" value="ECO:0007669"/>
    <property type="project" value="InterPro"/>
</dbReference>
<dbReference type="InterPro" id="IPR018060">
    <property type="entry name" value="HTH_AraC"/>
</dbReference>
<dbReference type="Proteomes" id="UP000256763">
    <property type="component" value="Unassembled WGS sequence"/>
</dbReference>
<name>A0A3E0X383_9GAMM</name>
<dbReference type="AlphaFoldDB" id="A0A3E0X383"/>
<organism evidence="5 6">
    <name type="scientific">Alkalilimnicola ehrlichii</name>
    <dbReference type="NCBI Taxonomy" id="351052"/>
    <lineage>
        <taxon>Bacteria</taxon>
        <taxon>Pseudomonadati</taxon>
        <taxon>Pseudomonadota</taxon>
        <taxon>Gammaproteobacteria</taxon>
        <taxon>Chromatiales</taxon>
        <taxon>Ectothiorhodospiraceae</taxon>
        <taxon>Alkalilimnicola</taxon>
    </lineage>
</organism>
<keyword evidence="6" id="KW-1185">Reference proteome</keyword>
<dbReference type="PANTHER" id="PTHR46796">
    <property type="entry name" value="HTH-TYPE TRANSCRIPTIONAL ACTIVATOR RHAS-RELATED"/>
    <property type="match status" value="1"/>
</dbReference>
<evidence type="ECO:0000256" key="1">
    <source>
        <dbReference type="ARBA" id="ARBA00023015"/>
    </source>
</evidence>
<evidence type="ECO:0000313" key="5">
    <source>
        <dbReference type="EMBL" id="RFA38945.1"/>
    </source>
</evidence>
<comment type="caution">
    <text evidence="5">The sequence shown here is derived from an EMBL/GenBank/DDBJ whole genome shotgun (WGS) entry which is preliminary data.</text>
</comment>
<keyword evidence="1" id="KW-0805">Transcription regulation</keyword>
<dbReference type="RefSeq" id="WP_116300963.1">
    <property type="nucleotide sequence ID" value="NZ_NFZV01000002.1"/>
</dbReference>
<dbReference type="EMBL" id="NFZW01000002">
    <property type="protein sequence ID" value="RFA38945.1"/>
    <property type="molecule type" value="Genomic_DNA"/>
</dbReference>
<reference evidence="6" key="1">
    <citation type="submission" date="2017-05" db="EMBL/GenBank/DDBJ databases">
        <authorList>
            <person name="Sharma S."/>
            <person name="Sidhu C."/>
            <person name="Pinnaka A.K."/>
        </authorList>
    </citation>
    <scope>NUCLEOTIDE SEQUENCE [LARGE SCALE GENOMIC DNA]</scope>
    <source>
        <strain evidence="6">AK93</strain>
    </source>
</reference>
<dbReference type="SMART" id="SM00342">
    <property type="entry name" value="HTH_ARAC"/>
    <property type="match status" value="1"/>
</dbReference>
<proteinExistence type="predicted"/>
<evidence type="ECO:0000256" key="3">
    <source>
        <dbReference type="ARBA" id="ARBA00023163"/>
    </source>
</evidence>
<feature type="domain" description="HTH araC/xylS-type" evidence="4">
    <location>
        <begin position="164"/>
        <end position="263"/>
    </location>
</feature>
<keyword evidence="2" id="KW-0238">DNA-binding</keyword>
<evidence type="ECO:0000256" key="2">
    <source>
        <dbReference type="ARBA" id="ARBA00023125"/>
    </source>
</evidence>
<sequence>MAVCDPIPNEAGFGVLSHVMKDNVYMIGRPGFIYTAPWIATRNTRPPSAAIILAAGPRPFTLIIKGRELRTRAAIVPPFVARGLYARNVPLVCFHIMPGSANYDAFSYLAQGSIPLLERSLFTRFDLELELLYRGRLSPAQALDVYEAIVQIAIRYLPAQAHPDARVRRIRDLLETGPEPTLAQLAAELGVSYFWASHMMAKVFGMSLRDYKAWRKQQRVFDLLHSQRSITDIAHAAGFTDSAHLSRTYQRWFGQPPSYSRNSNHVRIFRC</sequence>
<accession>A0A3E0X383</accession>
<dbReference type="PROSITE" id="PS01124">
    <property type="entry name" value="HTH_ARAC_FAMILY_2"/>
    <property type="match status" value="1"/>
</dbReference>
<dbReference type="Pfam" id="PF12833">
    <property type="entry name" value="HTH_18"/>
    <property type="match status" value="1"/>
</dbReference>
<dbReference type="SUPFAM" id="SSF46689">
    <property type="entry name" value="Homeodomain-like"/>
    <property type="match status" value="1"/>
</dbReference>
<dbReference type="InterPro" id="IPR009057">
    <property type="entry name" value="Homeodomain-like_sf"/>
</dbReference>
<dbReference type="GO" id="GO:0043565">
    <property type="term" value="F:sequence-specific DNA binding"/>
    <property type="evidence" value="ECO:0007669"/>
    <property type="project" value="InterPro"/>
</dbReference>
<evidence type="ECO:0000259" key="4">
    <source>
        <dbReference type="PROSITE" id="PS01124"/>
    </source>
</evidence>
<protein>
    <recommendedName>
        <fullName evidence="4">HTH araC/xylS-type domain-containing protein</fullName>
    </recommendedName>
</protein>